<sequence length="96" mass="10862">MTWTEQDDRDMLYATNYLRANGLTLSADLKQQLSTLLRGVSINSIKAKYDNYSYLITGAEGLSNYSKQSERMYNLYGTSLDLIRPNVSAGVLDLLR</sequence>
<proteinExistence type="predicted"/>
<dbReference type="Proteomes" id="UP000326570">
    <property type="component" value="Unassembled WGS sequence"/>
</dbReference>
<name>A0A5N1J5L9_9BACT</name>
<comment type="caution">
    <text evidence="1">The sequence shown here is derived from an EMBL/GenBank/DDBJ whole genome shotgun (WGS) entry which is preliminary data.</text>
</comment>
<dbReference type="AlphaFoldDB" id="A0A5N1J5L9"/>
<protein>
    <submittedName>
        <fullName evidence="1">Uncharacterized protein</fullName>
    </submittedName>
</protein>
<organism evidence="1 2">
    <name type="scientific">Adhaeribacter soli</name>
    <dbReference type="NCBI Taxonomy" id="2607655"/>
    <lineage>
        <taxon>Bacteria</taxon>
        <taxon>Pseudomonadati</taxon>
        <taxon>Bacteroidota</taxon>
        <taxon>Cytophagia</taxon>
        <taxon>Cytophagales</taxon>
        <taxon>Hymenobacteraceae</taxon>
        <taxon>Adhaeribacter</taxon>
    </lineage>
</organism>
<evidence type="ECO:0000313" key="1">
    <source>
        <dbReference type="EMBL" id="KAA9339992.1"/>
    </source>
</evidence>
<dbReference type="RefSeq" id="WP_150903019.1">
    <property type="nucleotide sequence ID" value="NZ_VTWT01000003.1"/>
</dbReference>
<keyword evidence="2" id="KW-1185">Reference proteome</keyword>
<dbReference type="EMBL" id="VTWT01000003">
    <property type="protein sequence ID" value="KAA9339992.1"/>
    <property type="molecule type" value="Genomic_DNA"/>
</dbReference>
<evidence type="ECO:0000313" key="2">
    <source>
        <dbReference type="Proteomes" id="UP000326570"/>
    </source>
</evidence>
<reference evidence="1 2" key="1">
    <citation type="submission" date="2019-09" db="EMBL/GenBank/DDBJ databases">
        <title>Genome sequence of Adhaeribacter sp. M2.</title>
        <authorList>
            <person name="Srinivasan S."/>
        </authorList>
    </citation>
    <scope>NUCLEOTIDE SEQUENCE [LARGE SCALE GENOMIC DNA]</scope>
    <source>
        <strain evidence="1 2">M2</strain>
    </source>
</reference>
<gene>
    <name evidence="1" type="ORF">F0P94_06485</name>
</gene>
<accession>A0A5N1J5L9</accession>